<evidence type="ECO:0000256" key="1">
    <source>
        <dbReference type="SAM" id="MobiDB-lite"/>
    </source>
</evidence>
<reference evidence="2" key="1">
    <citation type="submission" date="2021-02" db="EMBL/GenBank/DDBJ databases">
        <authorList>
            <person name="Nowell W R."/>
        </authorList>
    </citation>
    <scope>NUCLEOTIDE SEQUENCE</scope>
</reference>
<evidence type="ECO:0000313" key="2">
    <source>
        <dbReference type="EMBL" id="CAF4353619.1"/>
    </source>
</evidence>
<accession>A0A820L501</accession>
<evidence type="ECO:0000313" key="3">
    <source>
        <dbReference type="Proteomes" id="UP000663823"/>
    </source>
</evidence>
<name>A0A820L501_9BILA</name>
<dbReference type="AlphaFoldDB" id="A0A820L501"/>
<dbReference type="Proteomes" id="UP000663823">
    <property type="component" value="Unassembled WGS sequence"/>
</dbReference>
<dbReference type="EMBL" id="CAJOAX010064546">
    <property type="protein sequence ID" value="CAF4353619.1"/>
    <property type="molecule type" value="Genomic_DNA"/>
</dbReference>
<protein>
    <submittedName>
        <fullName evidence="2">Uncharacterized protein</fullName>
    </submittedName>
</protein>
<sequence>MSDDEYSWEAFKPNKNNSKTNTTTDTGIGMRSVESTTKQPSDSIDAVILHAIRLNIRLKYSYPHLQAFVDELIQPNKHLRSSENGQCVSVLHQYALISTHDPIDMSNQSVRTIYRPNLFIRKNDAFGP</sequence>
<organism evidence="2 3">
    <name type="scientific">Rotaria sordida</name>
    <dbReference type="NCBI Taxonomy" id="392033"/>
    <lineage>
        <taxon>Eukaryota</taxon>
        <taxon>Metazoa</taxon>
        <taxon>Spiralia</taxon>
        <taxon>Gnathifera</taxon>
        <taxon>Rotifera</taxon>
        <taxon>Eurotatoria</taxon>
        <taxon>Bdelloidea</taxon>
        <taxon>Philodinida</taxon>
        <taxon>Philodinidae</taxon>
        <taxon>Rotaria</taxon>
    </lineage>
</organism>
<feature type="compositionally biased region" description="Low complexity" evidence="1">
    <location>
        <begin position="14"/>
        <end position="24"/>
    </location>
</feature>
<proteinExistence type="predicted"/>
<feature type="region of interest" description="Disordered" evidence="1">
    <location>
        <begin position="1"/>
        <end position="40"/>
    </location>
</feature>
<comment type="caution">
    <text evidence="2">The sequence shown here is derived from an EMBL/GenBank/DDBJ whole genome shotgun (WGS) entry which is preliminary data.</text>
</comment>
<gene>
    <name evidence="2" type="ORF">OTI717_LOCUS43630</name>
</gene>